<accession>A0ABP1AE30</accession>
<gene>
    <name evidence="1" type="ORF">CSSPJE1EN2_LOCUS3763</name>
</gene>
<protein>
    <submittedName>
        <fullName evidence="1">Uncharacterized protein</fullName>
    </submittedName>
</protein>
<keyword evidence="2" id="KW-1185">Reference proteome</keyword>
<evidence type="ECO:0000313" key="2">
    <source>
        <dbReference type="Proteomes" id="UP001497522"/>
    </source>
</evidence>
<sequence>MADSWQKCLYEAHKAIAVGPLTSQSSVQLLDILVKTKGSNPILHNVGSIVNLGSKASQKTADPLRNPFKHLESNEDDTLYKEQCLGPIEHIVKSRASLKSSLRIFGDAAKFDLDGDIYFQCKLERVQLTSINREELTKFISHGDWKPDVDKLKKLKHWSEPSRGAFNCFGESVQDLWVIYEILQAKKVSLASADSHSGAVGADVTALLPVGGPPVRGNLSVSATKKTEFKFTVPNNKVRAFGFRAIHAQYHPTGEFFSFVHNERGAMGVRGPDNEIVIDPRLDFGGLFLKPPGDMQDDNGADLECLDIVVTNLRADLNK</sequence>
<proteinExistence type="predicted"/>
<reference evidence="1" key="1">
    <citation type="submission" date="2024-03" db="EMBL/GenBank/DDBJ databases">
        <authorList>
            <consortium name="ELIXIR-Norway"/>
            <consortium name="Elixir Norway"/>
        </authorList>
    </citation>
    <scope>NUCLEOTIDE SEQUENCE</scope>
</reference>
<name>A0ABP1AE30_9BRYO</name>
<dbReference type="Proteomes" id="UP001497522">
    <property type="component" value="Chromosome 11"/>
</dbReference>
<organism evidence="1 2">
    <name type="scientific">Sphagnum jensenii</name>
    <dbReference type="NCBI Taxonomy" id="128206"/>
    <lineage>
        <taxon>Eukaryota</taxon>
        <taxon>Viridiplantae</taxon>
        <taxon>Streptophyta</taxon>
        <taxon>Embryophyta</taxon>
        <taxon>Bryophyta</taxon>
        <taxon>Sphagnophytina</taxon>
        <taxon>Sphagnopsida</taxon>
        <taxon>Sphagnales</taxon>
        <taxon>Sphagnaceae</taxon>
        <taxon>Sphagnum</taxon>
    </lineage>
</organism>
<evidence type="ECO:0000313" key="1">
    <source>
        <dbReference type="EMBL" id="CAK9860768.1"/>
    </source>
</evidence>
<dbReference type="EMBL" id="OZ023712">
    <property type="protein sequence ID" value="CAK9860768.1"/>
    <property type="molecule type" value="Genomic_DNA"/>
</dbReference>